<name>A0A645JDQ6_9ZZZZ</name>
<sequence>MPGLADALGGVPVTLDADFPLLGSKGEQVVLDSTSVNYFLRNRYDVGGDLVRARHHEEFLLSLLRQIKEKGGARYLTALFGYSVRYTRTNLNFSQMVALASLLDKCDLNELDYRVIAGDYQTIGGVCYYLSDADDVKNRLAALDG</sequence>
<evidence type="ECO:0000313" key="2">
    <source>
        <dbReference type="EMBL" id="MPN61721.1"/>
    </source>
</evidence>
<dbReference type="EMBL" id="VSSQ01138726">
    <property type="protein sequence ID" value="MPN61721.1"/>
    <property type="molecule type" value="Genomic_DNA"/>
</dbReference>
<organism evidence="2">
    <name type="scientific">bioreactor metagenome</name>
    <dbReference type="NCBI Taxonomy" id="1076179"/>
    <lineage>
        <taxon>unclassified sequences</taxon>
        <taxon>metagenomes</taxon>
        <taxon>ecological metagenomes</taxon>
    </lineage>
</organism>
<gene>
    <name evidence="2" type="ORF">SDC9_209463</name>
</gene>
<dbReference type="InterPro" id="IPR004474">
    <property type="entry name" value="LytR_CpsA_psr"/>
</dbReference>
<comment type="caution">
    <text evidence="2">The sequence shown here is derived from an EMBL/GenBank/DDBJ whole genome shotgun (WGS) entry which is preliminary data.</text>
</comment>
<proteinExistence type="predicted"/>
<feature type="domain" description="Cell envelope-related transcriptional attenuator" evidence="1">
    <location>
        <begin position="4"/>
        <end position="68"/>
    </location>
</feature>
<dbReference type="PANTHER" id="PTHR33392">
    <property type="entry name" value="POLYISOPRENYL-TEICHOIC ACID--PEPTIDOGLYCAN TEICHOIC ACID TRANSFERASE TAGU"/>
    <property type="match status" value="1"/>
</dbReference>
<dbReference type="AlphaFoldDB" id="A0A645JDQ6"/>
<accession>A0A645JDQ6</accession>
<protein>
    <recommendedName>
        <fullName evidence="1">Cell envelope-related transcriptional attenuator domain-containing protein</fullName>
    </recommendedName>
</protein>
<evidence type="ECO:0000259" key="1">
    <source>
        <dbReference type="Pfam" id="PF03816"/>
    </source>
</evidence>
<dbReference type="Gene3D" id="3.40.630.190">
    <property type="entry name" value="LCP protein"/>
    <property type="match status" value="1"/>
</dbReference>
<reference evidence="2" key="1">
    <citation type="submission" date="2019-08" db="EMBL/GenBank/DDBJ databases">
        <authorList>
            <person name="Kucharzyk K."/>
            <person name="Murdoch R.W."/>
            <person name="Higgins S."/>
            <person name="Loffler F."/>
        </authorList>
    </citation>
    <scope>NUCLEOTIDE SEQUENCE</scope>
</reference>
<dbReference type="PANTHER" id="PTHR33392:SF6">
    <property type="entry name" value="POLYISOPRENYL-TEICHOIC ACID--PEPTIDOGLYCAN TEICHOIC ACID TRANSFERASE TAGU"/>
    <property type="match status" value="1"/>
</dbReference>
<dbReference type="Pfam" id="PF03816">
    <property type="entry name" value="LytR_cpsA_psr"/>
    <property type="match status" value="1"/>
</dbReference>
<dbReference type="InterPro" id="IPR050922">
    <property type="entry name" value="LytR/CpsA/Psr_CW_biosynth"/>
</dbReference>